<dbReference type="Proteomes" id="UP001232750">
    <property type="component" value="Unassembled WGS sequence"/>
</dbReference>
<keyword evidence="2" id="KW-1185">Reference proteome</keyword>
<evidence type="ECO:0000313" key="2">
    <source>
        <dbReference type="Proteomes" id="UP001232750"/>
    </source>
</evidence>
<reference evidence="1 2" key="1">
    <citation type="submission" date="2023-05" db="EMBL/GenBank/DDBJ databases">
        <title>Gordonibacter KGMB12511T sp. nov., isolated from faeces of healthy Korean.</title>
        <authorList>
            <person name="Kim H.S."/>
            <person name="Kim J.-S."/>
            <person name="Suh M.K."/>
            <person name="Eom M.K."/>
            <person name="Do H.E."/>
            <person name="Lee J.-S."/>
        </authorList>
    </citation>
    <scope>NUCLEOTIDE SEQUENCE [LARGE SCALE GENOMIC DNA]</scope>
    <source>
        <strain evidence="1 2">KGMB12511</strain>
    </source>
</reference>
<accession>A0ABT7DL37</accession>
<name>A0ABT7DL37_9ACTN</name>
<dbReference type="InterPro" id="IPR027417">
    <property type="entry name" value="P-loop_NTPase"/>
</dbReference>
<evidence type="ECO:0000313" key="1">
    <source>
        <dbReference type="EMBL" id="MDJ1650247.1"/>
    </source>
</evidence>
<proteinExistence type="predicted"/>
<dbReference type="RefSeq" id="WP_283831601.1">
    <property type="nucleotide sequence ID" value="NZ_JASJEU010000012.1"/>
</dbReference>
<comment type="caution">
    <text evidence="1">The sequence shown here is derived from an EMBL/GenBank/DDBJ whole genome shotgun (WGS) entry which is preliminary data.</text>
</comment>
<protein>
    <recommendedName>
        <fullName evidence="3">NACHT domain-containing protein</fullName>
    </recommendedName>
</protein>
<evidence type="ECO:0008006" key="3">
    <source>
        <dbReference type="Google" id="ProtNLM"/>
    </source>
</evidence>
<organism evidence="1 2">
    <name type="scientific">Gordonibacter faecis</name>
    <dbReference type="NCBI Taxonomy" id="3047475"/>
    <lineage>
        <taxon>Bacteria</taxon>
        <taxon>Bacillati</taxon>
        <taxon>Actinomycetota</taxon>
        <taxon>Coriobacteriia</taxon>
        <taxon>Eggerthellales</taxon>
        <taxon>Eggerthellaceae</taxon>
        <taxon>Gordonibacter</taxon>
    </lineage>
</organism>
<dbReference type="Gene3D" id="3.40.50.300">
    <property type="entry name" value="P-loop containing nucleotide triphosphate hydrolases"/>
    <property type="match status" value="1"/>
</dbReference>
<dbReference type="EMBL" id="JASJEU010000012">
    <property type="protein sequence ID" value="MDJ1650247.1"/>
    <property type="molecule type" value="Genomic_DNA"/>
</dbReference>
<sequence length="918" mass="102907">MPRDWESIENFIQQINDRSLDFAATGLEETGFCLRNNVLHRTWLLGNEVYALAYHVTRSVFVTKMGKELSKEEFTRDTGLQGSSYLSNACIPKFSSESKKIISTTGETRMSGIITPWDIASNWFVKVDDRTAITILRNTIESWNNYRKTLLEFTEKKADRFIFTKLVPLDPKLAPVLVFSEFGSSLIQRYNDAKKAGGNIEAGEYAKLAKDRTIRLFSELSAPYKKPCEISLDKLKEEAMLSHVSQTERSILTDRRFLEKIEGHFGDKTIRYFYCSKYQLDTHGPGCPSNTSLIDFIEQTARSFNATPRAVVNSGKNYDKPGNISNEKYTLDQSKEFNLDSYIEDLASLSYFADLGYRSDVEGGHLNVKDFIERQIISKGTTMPLAELVNFKDIRVKILSSRAGEGKTSSLIALIRSFSSKETALSSRLGFEESDPRRNQVPFFFSFNPGRGLSRAVLKKGSYSEILKKLMCGKTRLPRPKELEQHIISLGEKAFFIIDALDEANDLSTAIEAIEDLTGKFPLAGFVISTRPLTERFSFAPESENEYCLKELTRTQRIEFVKKYLIDGHNDLALNDDVLNRYAKILVDAKYTSRMISIPIFASVAARGWCYDKDNQCFKDIAPGLTFQTVSNVLLEKSTRVLEPLLNSVFTKEVCDEQASKSAVSTLGPLPRAKKMMRRLALATFLRSKFAEEVKSSFGDIADEANMVSNGGMKWDLVKQVMKTIAHNLSFPEANCDPNAWRHYLIASGCVSCSPDTNGGVFSFDSRDMQIYLAACGLSDLVASGRQSDCFGILRDLLNSSPDEDTASLIVMLLFCIDPGNDGSQKAGPGYADCEVVGSSLEIINCVICELTKVDEDTGGYDGPKHQALLQAIQDIRNREFCDSQLVRFQSGNGEGAFLYRDVLDAEIAWLEKEMAER</sequence>
<gene>
    <name evidence="1" type="ORF">QNJ86_05505</name>
</gene>